<sequence length="273" mass="29479">MTDTSPTPDRSVPPELDTSAPHSARVVNYWLGGKDHFQADRDAGDEIIRTNPHMYAIARASRAFLVRTVTHLAGTAGVRQFLDVGTGMPTANNTHEVAQAVAPESRVVYVDHDPLVLTHARALLVGTPEGATDYIDADLRDPDTILEGAARTLDFTEPVALMLMGILGHITSDSEALAIVGRLLDALPSGSYLTVCDDTNVVNGEAMDAMVRHWNETGTNTRVNRHPDQLARFFDGLDLVEPGLVSVPFWRPEDPEVGAATAVDHYGAVGRKP</sequence>
<dbReference type="SUPFAM" id="SSF53335">
    <property type="entry name" value="S-adenosyl-L-methionine-dependent methyltransferases"/>
    <property type="match status" value="1"/>
</dbReference>
<dbReference type="GO" id="GO:0008168">
    <property type="term" value="F:methyltransferase activity"/>
    <property type="evidence" value="ECO:0007669"/>
    <property type="project" value="UniProtKB-KW"/>
</dbReference>
<dbReference type="EMBL" id="RJMB01000034">
    <property type="protein sequence ID" value="RNL80774.1"/>
    <property type="molecule type" value="Genomic_DNA"/>
</dbReference>
<dbReference type="Proteomes" id="UP000269198">
    <property type="component" value="Unassembled WGS sequence"/>
</dbReference>
<keyword evidence="2" id="KW-1185">Reference proteome</keyword>
<dbReference type="OrthoDB" id="3216820at2"/>
<dbReference type="PIRSF" id="PIRSF017393">
    <property type="entry name" value="MTase_SAV2177"/>
    <property type="match status" value="1"/>
</dbReference>
<evidence type="ECO:0000313" key="1">
    <source>
        <dbReference type="EMBL" id="RNL80774.1"/>
    </source>
</evidence>
<dbReference type="InterPro" id="IPR006764">
    <property type="entry name" value="SAM_dep_MeTrfase_SAV2177_type"/>
</dbReference>
<dbReference type="GO" id="GO:0032259">
    <property type="term" value="P:methylation"/>
    <property type="evidence" value="ECO:0007669"/>
    <property type="project" value="UniProtKB-KW"/>
</dbReference>
<proteinExistence type="predicted"/>
<name>A0A3N0DYT7_9ACTN</name>
<dbReference type="Gene3D" id="3.40.50.150">
    <property type="entry name" value="Vaccinia Virus protein VP39"/>
    <property type="match status" value="1"/>
</dbReference>
<gene>
    <name evidence="1" type="ORF">EFW17_22420</name>
</gene>
<keyword evidence="1" id="KW-0808">Transferase</keyword>
<evidence type="ECO:0000313" key="2">
    <source>
        <dbReference type="Proteomes" id="UP000269198"/>
    </source>
</evidence>
<organism evidence="1 2">
    <name type="scientific">Halostreptopolyspora alba</name>
    <dbReference type="NCBI Taxonomy" id="2487137"/>
    <lineage>
        <taxon>Bacteria</taxon>
        <taxon>Bacillati</taxon>
        <taxon>Actinomycetota</taxon>
        <taxon>Actinomycetes</taxon>
        <taxon>Streptosporangiales</taxon>
        <taxon>Nocardiopsidaceae</taxon>
        <taxon>Halostreptopolyspora</taxon>
    </lineage>
</organism>
<protein>
    <submittedName>
        <fullName evidence="1">SAM-dependent methyltransferase</fullName>
    </submittedName>
</protein>
<dbReference type="Pfam" id="PF04672">
    <property type="entry name" value="Methyltransf_19"/>
    <property type="match status" value="1"/>
</dbReference>
<dbReference type="AlphaFoldDB" id="A0A3N0DYT7"/>
<comment type="caution">
    <text evidence="1">The sequence shown here is derived from an EMBL/GenBank/DDBJ whole genome shotgun (WGS) entry which is preliminary data.</text>
</comment>
<keyword evidence="1" id="KW-0489">Methyltransferase</keyword>
<dbReference type="InterPro" id="IPR029063">
    <property type="entry name" value="SAM-dependent_MTases_sf"/>
</dbReference>
<accession>A0A3N0DYT7</accession>
<dbReference type="RefSeq" id="WP_123203426.1">
    <property type="nucleotide sequence ID" value="NZ_RJMB01000034.1"/>
</dbReference>
<reference evidence="1 2" key="1">
    <citation type="submission" date="2018-11" db="EMBL/GenBank/DDBJ databases">
        <title>The genome draft of YIM 96095.</title>
        <authorList>
            <person name="Tang S.-K."/>
            <person name="Chunyu W.-X."/>
            <person name="Feng Y.-Z."/>
        </authorList>
    </citation>
    <scope>NUCLEOTIDE SEQUENCE [LARGE SCALE GENOMIC DNA]</scope>
    <source>
        <strain evidence="1 2">YIM 96095</strain>
    </source>
</reference>